<sequence length="66" mass="7279">MIDFCLTGGAESLLEEAGQNLDDHSDEIKTARDDLSIAQDFTKLPKCLKQNGDKASMLRARRLAGR</sequence>
<dbReference type="AlphaFoldDB" id="A0A5M3VTQ3"/>
<dbReference type="RefSeq" id="WP_155334544.1">
    <property type="nucleotide sequence ID" value="NZ_BAAABN010000006.1"/>
</dbReference>
<keyword evidence="2" id="KW-1185">Reference proteome</keyword>
<reference evidence="1 2" key="1">
    <citation type="submission" date="2019-10" db="EMBL/GenBank/DDBJ databases">
        <title>Whole genome shotgun sequence of Acrocarpospora corrugata NBRC 13972.</title>
        <authorList>
            <person name="Ichikawa N."/>
            <person name="Kimura A."/>
            <person name="Kitahashi Y."/>
            <person name="Komaki H."/>
            <person name="Oguchi A."/>
        </authorList>
    </citation>
    <scope>NUCLEOTIDE SEQUENCE [LARGE SCALE GENOMIC DNA]</scope>
    <source>
        <strain evidence="1 2">NBRC 13972</strain>
    </source>
</reference>
<organism evidence="1 2">
    <name type="scientific">Acrocarpospora corrugata</name>
    <dbReference type="NCBI Taxonomy" id="35763"/>
    <lineage>
        <taxon>Bacteria</taxon>
        <taxon>Bacillati</taxon>
        <taxon>Actinomycetota</taxon>
        <taxon>Actinomycetes</taxon>
        <taxon>Streptosporangiales</taxon>
        <taxon>Streptosporangiaceae</taxon>
        <taxon>Acrocarpospora</taxon>
    </lineage>
</organism>
<dbReference type="Proteomes" id="UP000334990">
    <property type="component" value="Unassembled WGS sequence"/>
</dbReference>
<protein>
    <submittedName>
        <fullName evidence="1">Uncharacterized protein</fullName>
    </submittedName>
</protein>
<name>A0A5M3VTQ3_9ACTN</name>
<proteinExistence type="predicted"/>
<accession>A0A5M3VTQ3</accession>
<evidence type="ECO:0000313" key="2">
    <source>
        <dbReference type="Proteomes" id="UP000334990"/>
    </source>
</evidence>
<evidence type="ECO:0000313" key="1">
    <source>
        <dbReference type="EMBL" id="GER98090.1"/>
    </source>
</evidence>
<comment type="caution">
    <text evidence="1">The sequence shown here is derived from an EMBL/GenBank/DDBJ whole genome shotgun (WGS) entry which is preliminary data.</text>
</comment>
<gene>
    <name evidence="1" type="ORF">Acor_01520</name>
</gene>
<dbReference type="EMBL" id="BLAD01000035">
    <property type="protein sequence ID" value="GER98090.1"/>
    <property type="molecule type" value="Genomic_DNA"/>
</dbReference>